<dbReference type="PROSITE" id="PS51257">
    <property type="entry name" value="PROKAR_LIPOPROTEIN"/>
    <property type="match status" value="1"/>
</dbReference>
<evidence type="ECO:0000259" key="1">
    <source>
        <dbReference type="SMART" id="SM00754"/>
    </source>
</evidence>
<dbReference type="Proteomes" id="UP001193389">
    <property type="component" value="Chromosome"/>
</dbReference>
<proteinExistence type="predicted"/>
<name>A0A5K7SE87_9BACT</name>
<dbReference type="InterPro" id="IPR010895">
    <property type="entry name" value="CHRD"/>
</dbReference>
<reference evidence="2" key="1">
    <citation type="journal article" date="2020" name="Int. J. Syst. Evol. Microbiol.">
        <title>Aquipluma nitroreducens gen. nov. sp. nov., a novel facultatively anaerobic bacterium isolated from a freshwater lake.</title>
        <authorList>
            <person name="Watanabe M."/>
            <person name="Kojima H."/>
            <person name="Fukui M."/>
        </authorList>
    </citation>
    <scope>NUCLEOTIDE SEQUENCE</scope>
    <source>
        <strain evidence="2">MeG22</strain>
    </source>
</reference>
<dbReference type="SMART" id="SM00754">
    <property type="entry name" value="CHRD"/>
    <property type="match status" value="1"/>
</dbReference>
<accession>A0A5K7SE87</accession>
<evidence type="ECO:0000313" key="2">
    <source>
        <dbReference type="EMBL" id="BBE19799.1"/>
    </source>
</evidence>
<sequence length="166" mass="17115">MKTIVKLLMINPQSCGVFLLFLLIGVASCNKTDTTEMSSTVSYSGTFVKSADTVVTSATGTVSATFDLTSMVLSYTVTWSGLTSNAANMHFHDAGPVIYPIMGFAEASSGTLSGSVTLTAGQASDLASGKIYVQIHTVNIPSGEILANLSQTGSSYTPPSGGGYGY</sequence>
<dbReference type="Pfam" id="PF07452">
    <property type="entry name" value="CHRD"/>
    <property type="match status" value="1"/>
</dbReference>
<gene>
    <name evidence="2" type="ORF">AQPE_3987</name>
</gene>
<dbReference type="KEGG" id="anf:AQPE_3987"/>
<dbReference type="EMBL" id="AP018694">
    <property type="protein sequence ID" value="BBE19799.1"/>
    <property type="molecule type" value="Genomic_DNA"/>
</dbReference>
<keyword evidence="3" id="KW-1185">Reference proteome</keyword>
<feature type="domain" description="CHRD" evidence="1">
    <location>
        <begin position="41"/>
        <end position="151"/>
    </location>
</feature>
<protein>
    <recommendedName>
        <fullName evidence="1">CHRD domain-containing protein</fullName>
    </recommendedName>
</protein>
<evidence type="ECO:0000313" key="3">
    <source>
        <dbReference type="Proteomes" id="UP001193389"/>
    </source>
</evidence>
<dbReference type="AlphaFoldDB" id="A0A5K7SE87"/>
<dbReference type="RefSeq" id="WP_318348014.1">
    <property type="nucleotide sequence ID" value="NZ_AP018694.1"/>
</dbReference>
<organism evidence="2 3">
    <name type="scientific">Aquipluma nitroreducens</name>
    <dbReference type="NCBI Taxonomy" id="2010828"/>
    <lineage>
        <taxon>Bacteria</taxon>
        <taxon>Pseudomonadati</taxon>
        <taxon>Bacteroidota</taxon>
        <taxon>Bacteroidia</taxon>
        <taxon>Marinilabiliales</taxon>
        <taxon>Prolixibacteraceae</taxon>
        <taxon>Aquipluma</taxon>
    </lineage>
</organism>